<dbReference type="Gene3D" id="3.60.10.10">
    <property type="entry name" value="Endonuclease/exonuclease/phosphatase"/>
    <property type="match status" value="1"/>
</dbReference>
<accession>A0AAV9LF17</accession>
<evidence type="ECO:0000313" key="1">
    <source>
        <dbReference type="EMBL" id="KAK4723823.1"/>
    </source>
</evidence>
<sequence length="193" mass="22978">MIEKLLFGTLDQLILKNPFERLMDLNRRHHYSFILGFSHAGVDTSGKIWYFWRDEWAGCIVLDTIQQVTLKLSKHNREFLISAVYARCNALDRFELWEELESVVEGSQLPWIIRGDSSVILNEEEKLELEELHRMEVELKKFLKIEEEFWRQTAGMKWFSNGDKNTKFFHSYVKGRRKKLHISEIENDQGVKV</sequence>
<gene>
    <name evidence="1" type="ORF">R3W88_026602</name>
</gene>
<evidence type="ECO:0008006" key="3">
    <source>
        <dbReference type="Google" id="ProtNLM"/>
    </source>
</evidence>
<dbReference type="Proteomes" id="UP001311915">
    <property type="component" value="Unassembled WGS sequence"/>
</dbReference>
<keyword evidence="2" id="KW-1185">Reference proteome</keyword>
<name>A0AAV9LF17_9SOLN</name>
<dbReference type="InterPro" id="IPR036691">
    <property type="entry name" value="Endo/exonu/phosph_ase_sf"/>
</dbReference>
<reference evidence="1 2" key="1">
    <citation type="submission" date="2023-10" db="EMBL/GenBank/DDBJ databases">
        <title>Genome-Wide Identification Analysis in wild type Solanum Pinnatisectum Reveals Some Genes Defensing Phytophthora Infestans.</title>
        <authorList>
            <person name="Sun C."/>
        </authorList>
    </citation>
    <scope>NUCLEOTIDE SEQUENCE [LARGE SCALE GENOMIC DNA]</scope>
    <source>
        <strain evidence="1">LQN</strain>
        <tissue evidence="1">Leaf</tissue>
    </source>
</reference>
<proteinExistence type="predicted"/>
<comment type="caution">
    <text evidence="1">The sequence shown here is derived from an EMBL/GenBank/DDBJ whole genome shotgun (WGS) entry which is preliminary data.</text>
</comment>
<dbReference type="EMBL" id="JAWPEI010000006">
    <property type="protein sequence ID" value="KAK4723823.1"/>
    <property type="molecule type" value="Genomic_DNA"/>
</dbReference>
<evidence type="ECO:0000313" key="2">
    <source>
        <dbReference type="Proteomes" id="UP001311915"/>
    </source>
</evidence>
<dbReference type="AlphaFoldDB" id="A0AAV9LF17"/>
<organism evidence="1 2">
    <name type="scientific">Solanum pinnatisectum</name>
    <name type="common">tansyleaf nightshade</name>
    <dbReference type="NCBI Taxonomy" id="50273"/>
    <lineage>
        <taxon>Eukaryota</taxon>
        <taxon>Viridiplantae</taxon>
        <taxon>Streptophyta</taxon>
        <taxon>Embryophyta</taxon>
        <taxon>Tracheophyta</taxon>
        <taxon>Spermatophyta</taxon>
        <taxon>Magnoliopsida</taxon>
        <taxon>eudicotyledons</taxon>
        <taxon>Gunneridae</taxon>
        <taxon>Pentapetalae</taxon>
        <taxon>asterids</taxon>
        <taxon>lamiids</taxon>
        <taxon>Solanales</taxon>
        <taxon>Solanaceae</taxon>
        <taxon>Solanoideae</taxon>
        <taxon>Solaneae</taxon>
        <taxon>Solanum</taxon>
    </lineage>
</organism>
<protein>
    <recommendedName>
        <fullName evidence="3">Reverse transcriptase</fullName>
    </recommendedName>
</protein>